<evidence type="ECO:0000313" key="1">
    <source>
        <dbReference type="EMBL" id="VEL40816.1"/>
    </source>
</evidence>
<sequence>MPYLPFTLFLSTSQFNNFFPSYLIILDFVRASIHSGSDVANFDSIVWPSHHADIASPQPNCSAHRLQDIRYDPTALHNGSDAEMARRGCLMSSTRHHRNHRLRLLLQQLHSRHKQGRDLRKSFNLNWLASKRLLCLPGSTQSIHFRCIGLEENVKKELQLGGNKLCNEKEQELGGTTKLVKLQKALLPALARRWQTERRKRLLSGIPYCLKRQIGRYRRPSPIVRLPEMLPAPNSALFPRRLAIKHIASNHATPPLLDVGFPS</sequence>
<comment type="caution">
    <text evidence="1">The sequence shown here is derived from an EMBL/GenBank/DDBJ whole genome shotgun (WGS) entry which is preliminary data.</text>
</comment>
<feature type="non-terminal residue" evidence="1">
    <location>
        <position position="263"/>
    </location>
</feature>
<keyword evidence="2" id="KW-1185">Reference proteome</keyword>
<proteinExistence type="predicted"/>
<dbReference type="Proteomes" id="UP000784294">
    <property type="component" value="Unassembled WGS sequence"/>
</dbReference>
<dbReference type="EMBL" id="CAAALY010266579">
    <property type="protein sequence ID" value="VEL40816.1"/>
    <property type="molecule type" value="Genomic_DNA"/>
</dbReference>
<organism evidence="1 2">
    <name type="scientific">Protopolystoma xenopodis</name>
    <dbReference type="NCBI Taxonomy" id="117903"/>
    <lineage>
        <taxon>Eukaryota</taxon>
        <taxon>Metazoa</taxon>
        <taxon>Spiralia</taxon>
        <taxon>Lophotrochozoa</taxon>
        <taxon>Platyhelminthes</taxon>
        <taxon>Monogenea</taxon>
        <taxon>Polyopisthocotylea</taxon>
        <taxon>Polystomatidea</taxon>
        <taxon>Polystomatidae</taxon>
        <taxon>Protopolystoma</taxon>
    </lineage>
</organism>
<protein>
    <submittedName>
        <fullName evidence="1">Uncharacterized protein</fullName>
    </submittedName>
</protein>
<name>A0A448XN99_9PLAT</name>
<reference evidence="1" key="1">
    <citation type="submission" date="2018-11" db="EMBL/GenBank/DDBJ databases">
        <authorList>
            <consortium name="Pathogen Informatics"/>
        </authorList>
    </citation>
    <scope>NUCLEOTIDE SEQUENCE</scope>
</reference>
<accession>A0A448XN99</accession>
<dbReference type="AlphaFoldDB" id="A0A448XN99"/>
<gene>
    <name evidence="1" type="ORF">PXEA_LOCUS34256</name>
</gene>
<evidence type="ECO:0000313" key="2">
    <source>
        <dbReference type="Proteomes" id="UP000784294"/>
    </source>
</evidence>